<keyword evidence="9" id="KW-1133">Transmembrane helix</keyword>
<dbReference type="Pfam" id="PF00282">
    <property type="entry name" value="Pyridoxal_deC"/>
    <property type="match status" value="1"/>
</dbReference>
<dbReference type="GO" id="GO:0030149">
    <property type="term" value="P:sphingolipid catabolic process"/>
    <property type="evidence" value="ECO:0007669"/>
    <property type="project" value="TreeGrafter"/>
</dbReference>
<sequence length="577" mass="64064">MYFSIDLNLSALEVYKEMVLLYIEEARSFVNSQCAGLEPWQIIATTLLSTLGAVWLKGFLFQPESLTSRVKKQFFKIIRKIPFIGATIQNQLNKALDDMSVSLCTLKEGMSYTKLLPVQGLTHKQLLDKIREYETLSEVDWAKGKVSGAVYWGDEKLTDLLVKVYGEFAWSNPLHPDLFPGVRKMEAEVVRMACALFNGGPDSCGTVTSGGTESILMACKAYRDMAHERGIKHPEIIAPVSVHAAFDKAAHYFGMKLIHIPLDKKTMKVDVKAMRRAISRNTAMLVCSAPQFPHGIIDPIVEVAKLAVKYNIPFHVDACLGGFLIVFMEKAGFKLDPFDFRVKGVTSISADTHKYGYAPKGSSVVLYSDKKFRHYQYFVAPDWQGGIYASPSMAGSRPGGIIAACWATMMHMGEKGYVEATKKVIETARKIKAGIRQIDGVFVFGDPEVSVVALGSDVFDIFRLSNALTSKSWNLNTLQFPSSIHICVTMLHTQPGVAEQFISDVKREVAIIMKNPKEKTTGMGAIYGMAQSIPDRSMVTEVSQGFLDCLYSTEVPKMQSKNHKNHKNHLNGNSKAH</sequence>
<feature type="modified residue" description="N6-(pyridoxal phosphate)lysine" evidence="16">
    <location>
        <position position="354"/>
    </location>
</feature>
<reference evidence="19" key="2">
    <citation type="submission" date="2025-09" db="UniProtKB">
        <authorList>
            <consortium name="Ensembl"/>
        </authorList>
    </citation>
    <scope>IDENTIFICATION</scope>
</reference>
<dbReference type="GO" id="GO:0005789">
    <property type="term" value="C:endoplasmic reticulum membrane"/>
    <property type="evidence" value="ECO:0007669"/>
    <property type="project" value="UniProtKB-SubCell"/>
</dbReference>
<organism evidence="19 20">
    <name type="scientific">Cyprinus carpio</name>
    <name type="common">Common carp</name>
    <dbReference type="NCBI Taxonomy" id="7962"/>
    <lineage>
        <taxon>Eukaryota</taxon>
        <taxon>Metazoa</taxon>
        <taxon>Chordata</taxon>
        <taxon>Craniata</taxon>
        <taxon>Vertebrata</taxon>
        <taxon>Euteleostomi</taxon>
        <taxon>Actinopterygii</taxon>
        <taxon>Neopterygii</taxon>
        <taxon>Teleostei</taxon>
        <taxon>Ostariophysi</taxon>
        <taxon>Cypriniformes</taxon>
        <taxon>Cyprinidae</taxon>
        <taxon>Cyprininae</taxon>
        <taxon>Cyprinus</taxon>
    </lineage>
</organism>
<dbReference type="Gene3D" id="3.90.1150.10">
    <property type="entry name" value="Aspartate Aminotransferase, domain 1"/>
    <property type="match status" value="1"/>
</dbReference>
<evidence type="ECO:0000256" key="14">
    <source>
        <dbReference type="ARBA" id="ARBA00038965"/>
    </source>
</evidence>
<proteinExistence type="inferred from homology"/>
<gene>
    <name evidence="19" type="primary">LOC109090724</name>
</gene>
<reference evidence="19" key="1">
    <citation type="submission" date="2025-08" db="UniProtKB">
        <authorList>
            <consortium name="Ensembl"/>
        </authorList>
    </citation>
    <scope>IDENTIFICATION</scope>
</reference>
<keyword evidence="12 17" id="KW-0456">Lyase</keyword>
<dbReference type="Proteomes" id="UP000694427">
    <property type="component" value="Unplaced"/>
</dbReference>
<dbReference type="CDD" id="cd06450">
    <property type="entry name" value="DOPA_deC_like"/>
    <property type="match status" value="1"/>
</dbReference>
<dbReference type="AlphaFoldDB" id="A0A8C1MZA6"/>
<comment type="cofactor">
    <cofactor evidence="1 16 17">
        <name>pyridoxal 5'-phosphate</name>
        <dbReference type="ChEBI" id="CHEBI:597326"/>
    </cofactor>
</comment>
<evidence type="ECO:0000256" key="6">
    <source>
        <dbReference type="ARBA" id="ARBA00022824"/>
    </source>
</evidence>
<keyword evidence="10" id="KW-0443">Lipid metabolism</keyword>
<comment type="pathway">
    <text evidence="4">Sphingolipid metabolism.</text>
</comment>
<keyword evidence="6" id="KW-0256">Endoplasmic reticulum</keyword>
<feature type="compositionally biased region" description="Basic residues" evidence="18">
    <location>
        <begin position="560"/>
        <end position="569"/>
    </location>
</feature>
<dbReference type="Gene3D" id="6.10.140.2150">
    <property type="match status" value="1"/>
</dbReference>
<evidence type="ECO:0000313" key="20">
    <source>
        <dbReference type="Proteomes" id="UP000694427"/>
    </source>
</evidence>
<dbReference type="InterPro" id="IPR015422">
    <property type="entry name" value="PyrdxlP-dep_Trfase_small"/>
</dbReference>
<evidence type="ECO:0000256" key="4">
    <source>
        <dbReference type="ARBA" id="ARBA00004991"/>
    </source>
</evidence>
<evidence type="ECO:0000256" key="9">
    <source>
        <dbReference type="ARBA" id="ARBA00022989"/>
    </source>
</evidence>
<evidence type="ECO:0000256" key="8">
    <source>
        <dbReference type="ARBA" id="ARBA00022919"/>
    </source>
</evidence>
<dbReference type="GO" id="GO:0008117">
    <property type="term" value="F:sphinganine-1-phosphate aldolase activity"/>
    <property type="evidence" value="ECO:0007669"/>
    <property type="project" value="UniProtKB-EC"/>
</dbReference>
<dbReference type="EC" id="4.1.2.27" evidence="14"/>
<dbReference type="PANTHER" id="PTHR42735:SF6">
    <property type="entry name" value="SPHINGOSINE-1-PHOSPHATE LYASE 1"/>
    <property type="match status" value="1"/>
</dbReference>
<feature type="region of interest" description="Disordered" evidence="18">
    <location>
        <begin position="558"/>
        <end position="577"/>
    </location>
</feature>
<evidence type="ECO:0000256" key="3">
    <source>
        <dbReference type="ARBA" id="ARBA00004760"/>
    </source>
</evidence>
<evidence type="ECO:0000256" key="17">
    <source>
        <dbReference type="RuleBase" id="RU000382"/>
    </source>
</evidence>
<dbReference type="GO" id="GO:0030170">
    <property type="term" value="F:pyridoxal phosphate binding"/>
    <property type="evidence" value="ECO:0007669"/>
    <property type="project" value="InterPro"/>
</dbReference>
<dbReference type="InterPro" id="IPR015421">
    <property type="entry name" value="PyrdxlP-dep_Trfase_major"/>
</dbReference>
<dbReference type="InterPro" id="IPR015424">
    <property type="entry name" value="PyrdxlP-dep_Trfase"/>
</dbReference>
<evidence type="ECO:0000256" key="1">
    <source>
        <dbReference type="ARBA" id="ARBA00001933"/>
    </source>
</evidence>
<comment type="similarity">
    <text evidence="13">Belongs to the group II decarboxylase family. Sphingosine-1-phosphate lyase subfamily.</text>
</comment>
<keyword evidence="7 16" id="KW-0663">Pyridoxal phosphate</keyword>
<dbReference type="InterPro" id="IPR050477">
    <property type="entry name" value="GrpII_AminoAcid_Decarb"/>
</dbReference>
<evidence type="ECO:0000256" key="5">
    <source>
        <dbReference type="ARBA" id="ARBA00022692"/>
    </source>
</evidence>
<dbReference type="Ensembl" id="ENSCCRT00010090665.1">
    <property type="protein sequence ID" value="ENSCCRP00010081722.1"/>
    <property type="gene ID" value="ENSCCRG00010033947.1"/>
</dbReference>
<evidence type="ECO:0000256" key="11">
    <source>
        <dbReference type="ARBA" id="ARBA00023136"/>
    </source>
</evidence>
<dbReference type="GO" id="GO:0019752">
    <property type="term" value="P:carboxylic acid metabolic process"/>
    <property type="evidence" value="ECO:0007669"/>
    <property type="project" value="InterPro"/>
</dbReference>
<comment type="subcellular location">
    <subcellularLocation>
        <location evidence="2">Endoplasmic reticulum membrane</location>
        <topology evidence="2">Single-pass membrane protein</topology>
    </subcellularLocation>
</comment>
<dbReference type="Gene3D" id="3.40.640.10">
    <property type="entry name" value="Type I PLP-dependent aspartate aminotransferase-like (Major domain)"/>
    <property type="match status" value="1"/>
</dbReference>
<dbReference type="PANTHER" id="PTHR42735">
    <property type="match status" value="1"/>
</dbReference>
<accession>A0A8C1MZA6</accession>
<evidence type="ECO:0000256" key="7">
    <source>
        <dbReference type="ARBA" id="ARBA00022898"/>
    </source>
</evidence>
<dbReference type="InterPro" id="IPR002129">
    <property type="entry name" value="PyrdxlP-dep_de-COase"/>
</dbReference>
<evidence type="ECO:0000256" key="2">
    <source>
        <dbReference type="ARBA" id="ARBA00004389"/>
    </source>
</evidence>
<dbReference type="FunFam" id="3.40.640.10:FF:000020">
    <property type="entry name" value="sphingosine-1-phosphate lyase 1"/>
    <property type="match status" value="1"/>
</dbReference>
<dbReference type="SUPFAM" id="SSF53383">
    <property type="entry name" value="PLP-dependent transferases"/>
    <property type="match status" value="1"/>
</dbReference>
<comment type="pathway">
    <text evidence="3">Lipid metabolism; sphingolipid metabolism.</text>
</comment>
<evidence type="ECO:0000256" key="13">
    <source>
        <dbReference type="ARBA" id="ARBA00038302"/>
    </source>
</evidence>
<protein>
    <recommendedName>
        <fullName evidence="14">sphinganine-1-phosphate aldolase</fullName>
        <ecNumber evidence="14">4.1.2.27</ecNumber>
    </recommendedName>
    <alternativeName>
        <fullName evidence="15">Sphingosine-1-phosphate aldolase</fullName>
    </alternativeName>
</protein>
<dbReference type="FunFam" id="6.10.140.2150:FF:000001">
    <property type="entry name" value="Sphingosine-1-phosphate lyase 1"/>
    <property type="match status" value="1"/>
</dbReference>
<name>A0A8C1MZA6_CYPCA</name>
<evidence type="ECO:0000256" key="15">
    <source>
        <dbReference type="ARBA" id="ARBA00042568"/>
    </source>
</evidence>
<evidence type="ECO:0000313" key="19">
    <source>
        <dbReference type="Ensembl" id="ENSCCRP00010081722.1"/>
    </source>
</evidence>
<keyword evidence="5" id="KW-0812">Transmembrane</keyword>
<dbReference type="FunFam" id="3.90.1150.10:FF:000247">
    <property type="entry name" value="Sphingosine phosphate lyase, putative"/>
    <property type="match status" value="1"/>
</dbReference>
<evidence type="ECO:0000256" key="12">
    <source>
        <dbReference type="ARBA" id="ARBA00023239"/>
    </source>
</evidence>
<keyword evidence="11" id="KW-0472">Membrane</keyword>
<evidence type="ECO:0000256" key="10">
    <source>
        <dbReference type="ARBA" id="ARBA00023098"/>
    </source>
</evidence>
<evidence type="ECO:0000256" key="16">
    <source>
        <dbReference type="PIRSR" id="PIRSR602129-50"/>
    </source>
</evidence>
<evidence type="ECO:0000256" key="18">
    <source>
        <dbReference type="SAM" id="MobiDB-lite"/>
    </source>
</evidence>
<keyword evidence="8" id="KW-0746">Sphingolipid metabolism</keyword>
<keyword evidence="20" id="KW-1185">Reference proteome</keyword>